<dbReference type="Gene3D" id="3.40.430.10">
    <property type="entry name" value="Dihydrofolate Reductase, subunit A"/>
    <property type="match status" value="1"/>
</dbReference>
<accession>A0A0M2UWS2</accession>
<dbReference type="GO" id="GO:0008270">
    <property type="term" value="F:zinc ion binding"/>
    <property type="evidence" value="ECO:0007669"/>
    <property type="project" value="InterPro"/>
</dbReference>
<dbReference type="PROSITE" id="PS00903">
    <property type="entry name" value="CYT_DCMP_DEAMINASES_1"/>
    <property type="match status" value="1"/>
</dbReference>
<feature type="binding site" evidence="16">
    <location>
        <position position="53"/>
    </location>
    <ligand>
        <name>Zn(2+)</name>
        <dbReference type="ChEBI" id="CHEBI:29105"/>
        <note>catalytic</note>
    </ligand>
</feature>
<evidence type="ECO:0000256" key="10">
    <source>
        <dbReference type="ARBA" id="ARBA00022857"/>
    </source>
</evidence>
<dbReference type="Gene3D" id="3.40.140.10">
    <property type="entry name" value="Cytidine Deaminase, domain 2"/>
    <property type="match status" value="1"/>
</dbReference>
<dbReference type="EMBL" id="LAQJ01000118">
    <property type="protein sequence ID" value="KKO20287.1"/>
    <property type="molecule type" value="Genomic_DNA"/>
</dbReference>
<dbReference type="NCBIfam" id="TIGR00326">
    <property type="entry name" value="eubact_ribD"/>
    <property type="match status" value="1"/>
</dbReference>
<keyword evidence="6 13" id="KW-0686">Riboflavin biosynthesis</keyword>
<keyword evidence="7 13" id="KW-0479">Metal-binding</keyword>
<dbReference type="PANTHER" id="PTHR38011:SF7">
    <property type="entry name" value="2,5-DIAMINO-6-RIBOSYLAMINO-4(3H)-PYRIMIDINONE 5'-PHOSPHATE REDUCTASE"/>
    <property type="match status" value="1"/>
</dbReference>
<dbReference type="EC" id="3.5.4.26" evidence="13"/>
<dbReference type="GO" id="GO:0009231">
    <property type="term" value="P:riboflavin biosynthetic process"/>
    <property type="evidence" value="ECO:0007669"/>
    <property type="project" value="UniProtKB-UniPathway"/>
</dbReference>
<evidence type="ECO:0000256" key="4">
    <source>
        <dbReference type="ARBA" id="ARBA00005259"/>
    </source>
</evidence>
<keyword evidence="10 13" id="KW-0521">NADP</keyword>
<dbReference type="GO" id="GO:0008835">
    <property type="term" value="F:diaminohydroxyphosphoribosylaminopyrimidine deaminase activity"/>
    <property type="evidence" value="ECO:0007669"/>
    <property type="project" value="UniProtKB-EC"/>
</dbReference>
<dbReference type="PANTHER" id="PTHR38011">
    <property type="entry name" value="DIHYDROFOLATE REDUCTASE FAMILY PROTEIN (AFU_ORTHOLOGUE AFUA_8G06820)"/>
    <property type="match status" value="1"/>
</dbReference>
<feature type="binding site" evidence="15">
    <location>
        <position position="207"/>
    </location>
    <ligand>
        <name>substrate</name>
    </ligand>
</feature>
<dbReference type="PROSITE" id="PS51747">
    <property type="entry name" value="CYT_DCMP_DEAMINASES_2"/>
    <property type="match status" value="1"/>
</dbReference>
<protein>
    <recommendedName>
        <fullName evidence="13">Riboflavin biosynthesis protein RibD</fullName>
    </recommendedName>
    <domain>
        <recommendedName>
            <fullName evidence="13">Diaminohydroxyphosphoribosylaminopyrimidine deaminase</fullName>
            <shortName evidence="13">DRAP deaminase</shortName>
            <ecNumber evidence="13">3.5.4.26</ecNumber>
        </recommendedName>
        <alternativeName>
            <fullName evidence="13">Riboflavin-specific deaminase</fullName>
        </alternativeName>
    </domain>
    <domain>
        <recommendedName>
            <fullName evidence="13">5-amino-6-(5-phosphoribosylamino)uracil reductase</fullName>
            <ecNumber evidence="13">1.1.1.193</ecNumber>
        </recommendedName>
        <alternativeName>
            <fullName evidence="13">HTP reductase</fullName>
        </alternativeName>
    </domain>
</protein>
<comment type="pathway">
    <text evidence="2 13">Cofactor biosynthesis; riboflavin biosynthesis; 5-amino-6-(D-ribitylamino)uracil from GTP: step 2/4.</text>
</comment>
<dbReference type="PIRSF" id="PIRSF006769">
    <property type="entry name" value="RibD"/>
    <property type="match status" value="1"/>
</dbReference>
<evidence type="ECO:0000256" key="7">
    <source>
        <dbReference type="ARBA" id="ARBA00022723"/>
    </source>
</evidence>
<evidence type="ECO:0000256" key="16">
    <source>
        <dbReference type="PIRSR" id="PIRSR006769-3"/>
    </source>
</evidence>
<dbReference type="InterPro" id="IPR011549">
    <property type="entry name" value="RibD_C"/>
</dbReference>
<dbReference type="NCBIfam" id="TIGR00227">
    <property type="entry name" value="ribD_Cterm"/>
    <property type="match status" value="1"/>
</dbReference>
<evidence type="ECO:0000256" key="12">
    <source>
        <dbReference type="ARBA" id="ARBA00023268"/>
    </source>
</evidence>
<dbReference type="CDD" id="cd01284">
    <property type="entry name" value="Riboflavin_deaminase-reductase"/>
    <property type="match status" value="1"/>
</dbReference>
<dbReference type="Pfam" id="PF00383">
    <property type="entry name" value="dCMP_cyt_deam_1"/>
    <property type="match status" value="1"/>
</dbReference>
<name>A0A0M2UWS2_9BACT</name>
<feature type="binding site" evidence="15">
    <location>
        <position position="296"/>
    </location>
    <ligand>
        <name>substrate</name>
    </ligand>
</feature>
<dbReference type="SUPFAM" id="SSF53597">
    <property type="entry name" value="Dihydrofolate reductase-like"/>
    <property type="match status" value="1"/>
</dbReference>
<evidence type="ECO:0000256" key="11">
    <source>
        <dbReference type="ARBA" id="ARBA00023002"/>
    </source>
</evidence>
<feature type="binding site" evidence="15">
    <location>
        <position position="210"/>
    </location>
    <ligand>
        <name>substrate</name>
    </ligand>
</feature>
<dbReference type="InterPro" id="IPR002125">
    <property type="entry name" value="CMP_dCMP_dom"/>
</dbReference>
<keyword evidence="12" id="KW-0511">Multifunctional enzyme</keyword>
<dbReference type="FunFam" id="3.40.140.10:FF:000025">
    <property type="entry name" value="Riboflavin biosynthesis protein RibD"/>
    <property type="match status" value="1"/>
</dbReference>
<dbReference type="AlphaFoldDB" id="A0A0M2UWS2"/>
<dbReference type="InterPro" id="IPR004794">
    <property type="entry name" value="Eubact_RibD"/>
</dbReference>
<feature type="binding site" evidence="15">
    <location>
        <begin position="298"/>
        <end position="304"/>
    </location>
    <ligand>
        <name>NADP(+)</name>
        <dbReference type="ChEBI" id="CHEBI:58349"/>
    </ligand>
</feature>
<keyword evidence="11 13" id="KW-0560">Oxidoreductase</keyword>
<comment type="cofactor">
    <cofactor evidence="13 16">
        <name>Zn(2+)</name>
        <dbReference type="ChEBI" id="CHEBI:29105"/>
    </cofactor>
    <text evidence="13 16">Binds 1 zinc ion.</text>
</comment>
<evidence type="ECO:0000256" key="3">
    <source>
        <dbReference type="ARBA" id="ARBA00004910"/>
    </source>
</evidence>
<evidence type="ECO:0000256" key="2">
    <source>
        <dbReference type="ARBA" id="ARBA00004882"/>
    </source>
</evidence>
<proteinExistence type="inferred from homology"/>
<dbReference type="Proteomes" id="UP000034954">
    <property type="component" value="Unassembled WGS sequence"/>
</dbReference>
<feature type="binding site" evidence="15">
    <location>
        <position position="157"/>
    </location>
    <ligand>
        <name>NADP(+)</name>
        <dbReference type="ChEBI" id="CHEBI:58349"/>
    </ligand>
</feature>
<comment type="similarity">
    <text evidence="4 13">In the N-terminal section; belongs to the cytidine and deoxycytidylate deaminase family.</text>
</comment>
<evidence type="ECO:0000256" key="14">
    <source>
        <dbReference type="PIRSR" id="PIRSR006769-1"/>
    </source>
</evidence>
<dbReference type="GO" id="GO:0008703">
    <property type="term" value="F:5-amino-6-(5-phosphoribosylamino)uracil reductase activity"/>
    <property type="evidence" value="ECO:0007669"/>
    <property type="project" value="UniProtKB-EC"/>
</dbReference>
<comment type="pathway">
    <text evidence="3 13">Cofactor biosynthesis; riboflavin biosynthesis; 5-amino-6-(D-ribitylamino)uracil from GTP: step 3/4.</text>
</comment>
<evidence type="ECO:0000256" key="13">
    <source>
        <dbReference type="PIRNR" id="PIRNR006769"/>
    </source>
</evidence>
<keyword evidence="19" id="KW-1185">Reference proteome</keyword>
<gene>
    <name evidence="18" type="ORF">BROFUL_00996</name>
</gene>
<dbReference type="InterPro" id="IPR024072">
    <property type="entry name" value="DHFR-like_dom_sf"/>
</dbReference>
<comment type="similarity">
    <text evidence="5 13">In the C-terminal section; belongs to the HTP reductase family.</text>
</comment>
<sequence>MTPDVDEKYMTIALELAEKGRGKVEPNPMVGAVLVKNGEIVGRGYHHAFGGPHAEIHAINEGGTNGKGATLYVSMEPCAHYGKTAPCVDAIIRAAIARVVMPVIDPNPITSGRGLQKLKETGIEVKLGIMESQARRLNAPFFKLMQTGLPYIIVKWAMSLDGKIATHGGDSRWITSEESRAYVHTIRGQVDGIIVGINTVLRDDPLLTCRLEGGRNPRRIIVDGNAVLPLHSRLIKTIGESEIMVAVTENAPHERIERLKHAGCKIIRTKGTDGRVDLQELFRYLGEMKLTNILVEGGSKIITSMIEGHFADKIIVFIAPVIIGGEGAMSPVRGKGVNIMGEAVKLAEINIRRFSNDIAVEGVPEY</sequence>
<dbReference type="GO" id="GO:0050661">
    <property type="term" value="F:NADP binding"/>
    <property type="evidence" value="ECO:0007669"/>
    <property type="project" value="InterPro"/>
</dbReference>
<evidence type="ECO:0000256" key="8">
    <source>
        <dbReference type="ARBA" id="ARBA00022801"/>
    </source>
</evidence>
<feature type="binding site" evidence="15">
    <location>
        <position position="199"/>
    </location>
    <ligand>
        <name>NADP(+)</name>
        <dbReference type="ChEBI" id="CHEBI:58349"/>
    </ligand>
</feature>
<evidence type="ECO:0000256" key="5">
    <source>
        <dbReference type="ARBA" id="ARBA00007417"/>
    </source>
</evidence>
<dbReference type="Pfam" id="PF01872">
    <property type="entry name" value="RibD_C"/>
    <property type="match status" value="1"/>
</dbReference>
<evidence type="ECO:0000313" key="18">
    <source>
        <dbReference type="EMBL" id="KKO20287.1"/>
    </source>
</evidence>
<dbReference type="SUPFAM" id="SSF53927">
    <property type="entry name" value="Cytidine deaminase-like"/>
    <property type="match status" value="1"/>
</dbReference>
<comment type="function">
    <text evidence="1 13">Converts 2,5-diamino-6-(ribosylamino)-4(3h)-pyrimidinone 5'-phosphate into 5-amino-6-(ribosylamino)-2,4(1h,3h)-pyrimidinedione 5'-phosphate.</text>
</comment>
<reference evidence="18 19" key="1">
    <citation type="journal article" date="2013" name="BMC Microbiol.">
        <title>Identification of the type II cytochrome c maturation pathway in anammox bacteria by comparative genomics.</title>
        <authorList>
            <person name="Ferousi C."/>
            <person name="Speth D.R."/>
            <person name="Reimann J."/>
            <person name="Op den Camp H.J."/>
            <person name="Allen J.W."/>
            <person name="Keltjens J.T."/>
            <person name="Jetten M.S."/>
        </authorList>
    </citation>
    <scope>NUCLEOTIDE SEQUENCE [LARGE SCALE GENOMIC DNA]</scope>
    <source>
        <strain evidence="18">RU1</strain>
    </source>
</reference>
<dbReference type="UniPathway" id="UPA00275">
    <property type="reaction ID" value="UER00401"/>
</dbReference>
<evidence type="ECO:0000256" key="15">
    <source>
        <dbReference type="PIRSR" id="PIRSR006769-2"/>
    </source>
</evidence>
<feature type="binding site" evidence="15">
    <location>
        <position position="173"/>
    </location>
    <ligand>
        <name>NADP(+)</name>
        <dbReference type="ChEBI" id="CHEBI:58349"/>
    </ligand>
</feature>
<dbReference type="EC" id="1.1.1.193" evidence="13"/>
<keyword evidence="8 13" id="KW-0378">Hydrolase</keyword>
<dbReference type="InterPro" id="IPR016193">
    <property type="entry name" value="Cytidine_deaminase-like"/>
</dbReference>
<comment type="catalytic activity">
    <reaction evidence="13">
        <text>2,5-diamino-6-hydroxy-4-(5-phosphoribosylamino)-pyrimidine + H2O + H(+) = 5-amino-6-(5-phospho-D-ribosylamino)uracil + NH4(+)</text>
        <dbReference type="Rhea" id="RHEA:21868"/>
        <dbReference type="ChEBI" id="CHEBI:15377"/>
        <dbReference type="ChEBI" id="CHEBI:15378"/>
        <dbReference type="ChEBI" id="CHEBI:28938"/>
        <dbReference type="ChEBI" id="CHEBI:58453"/>
        <dbReference type="ChEBI" id="CHEBI:58614"/>
        <dbReference type="EC" id="3.5.4.26"/>
    </reaction>
</comment>
<comment type="catalytic activity">
    <reaction evidence="13">
        <text>5-amino-6-(5-phospho-D-ribitylamino)uracil + NADP(+) = 5-amino-6-(5-phospho-D-ribosylamino)uracil + NADPH + H(+)</text>
        <dbReference type="Rhea" id="RHEA:17845"/>
        <dbReference type="ChEBI" id="CHEBI:15378"/>
        <dbReference type="ChEBI" id="CHEBI:57783"/>
        <dbReference type="ChEBI" id="CHEBI:58349"/>
        <dbReference type="ChEBI" id="CHEBI:58421"/>
        <dbReference type="ChEBI" id="CHEBI:58453"/>
        <dbReference type="EC" id="1.1.1.193"/>
    </reaction>
</comment>
<feature type="active site" description="Proton donor" evidence="14">
    <location>
        <position position="55"/>
    </location>
</feature>
<organism evidence="18 19">
    <name type="scientific">Candidatus Brocadia fulgida</name>
    <dbReference type="NCBI Taxonomy" id="380242"/>
    <lineage>
        <taxon>Bacteria</taxon>
        <taxon>Pseudomonadati</taxon>
        <taxon>Planctomycetota</taxon>
        <taxon>Candidatus Brocadiia</taxon>
        <taxon>Candidatus Brocadiales</taxon>
        <taxon>Candidatus Brocadiaceae</taxon>
        <taxon>Candidatus Brocadia</taxon>
    </lineage>
</organism>
<keyword evidence="9 13" id="KW-0862">Zinc</keyword>
<feature type="domain" description="CMP/dCMP-type deaminase" evidence="17">
    <location>
        <begin position="4"/>
        <end position="126"/>
    </location>
</feature>
<feature type="binding site" evidence="16">
    <location>
        <position position="87"/>
    </location>
    <ligand>
        <name>Zn(2+)</name>
        <dbReference type="ChEBI" id="CHEBI:29105"/>
        <note>catalytic</note>
    </ligand>
</feature>
<dbReference type="PATRIC" id="fig|380242.3.peg.1247"/>
<dbReference type="InterPro" id="IPR050765">
    <property type="entry name" value="Riboflavin_Biosynth_HTPR"/>
</dbReference>
<feature type="binding site" evidence="15">
    <location>
        <position position="203"/>
    </location>
    <ligand>
        <name>substrate</name>
    </ligand>
</feature>
<evidence type="ECO:0000259" key="17">
    <source>
        <dbReference type="PROSITE" id="PS51747"/>
    </source>
</evidence>
<dbReference type="InterPro" id="IPR002734">
    <property type="entry name" value="RibDG_C"/>
</dbReference>
<evidence type="ECO:0000313" key="19">
    <source>
        <dbReference type="Proteomes" id="UP000034954"/>
    </source>
</evidence>
<evidence type="ECO:0000256" key="9">
    <source>
        <dbReference type="ARBA" id="ARBA00022833"/>
    </source>
</evidence>
<evidence type="ECO:0000256" key="1">
    <source>
        <dbReference type="ARBA" id="ARBA00002151"/>
    </source>
</evidence>
<feature type="binding site" evidence="15">
    <location>
        <position position="187"/>
    </location>
    <ligand>
        <name>substrate</name>
    </ligand>
</feature>
<feature type="binding site" evidence="15">
    <location>
        <position position="171"/>
    </location>
    <ligand>
        <name>substrate</name>
    </ligand>
</feature>
<evidence type="ECO:0000256" key="6">
    <source>
        <dbReference type="ARBA" id="ARBA00022619"/>
    </source>
</evidence>
<comment type="caution">
    <text evidence="18">The sequence shown here is derived from an EMBL/GenBank/DDBJ whole genome shotgun (WGS) entry which is preliminary data.</text>
</comment>
<dbReference type="InterPro" id="IPR016192">
    <property type="entry name" value="APOBEC/CMP_deaminase_Zn-bd"/>
</dbReference>
<feature type="binding site" evidence="16">
    <location>
        <position position="78"/>
    </location>
    <ligand>
        <name>Zn(2+)</name>
        <dbReference type="ChEBI" id="CHEBI:29105"/>
        <note>catalytic</note>
    </ligand>
</feature>